<dbReference type="GO" id="GO:0090314">
    <property type="term" value="P:positive regulation of protein targeting to membrane"/>
    <property type="evidence" value="ECO:0007669"/>
    <property type="project" value="TreeGrafter"/>
</dbReference>
<proteinExistence type="predicted"/>
<keyword evidence="2" id="KW-1185">Reference proteome</keyword>
<feature type="domain" description="C2" evidence="1">
    <location>
        <begin position="1"/>
        <end position="115"/>
    </location>
</feature>
<accession>A0A0R3S643</accession>
<dbReference type="AlphaFoldDB" id="A0A0R3S643"/>
<dbReference type="Pfam" id="PF00168">
    <property type="entry name" value="C2"/>
    <property type="match status" value="1"/>
</dbReference>
<dbReference type="InterPro" id="IPR037785">
    <property type="entry name" value="C2_C2CD5"/>
</dbReference>
<dbReference type="Gene3D" id="2.60.40.150">
    <property type="entry name" value="C2 domain"/>
    <property type="match status" value="1"/>
</dbReference>
<dbReference type="InterPro" id="IPR038983">
    <property type="entry name" value="C2CD5"/>
</dbReference>
<dbReference type="InterPro" id="IPR000008">
    <property type="entry name" value="C2_dom"/>
</dbReference>
<sequence length="170" mass="19344">MLVPCGANNLPAKLSVRVKSARGLPVMDKSSGTTDAFVEVYFENEVYKTDVCGKSLSPVWNSDVFVFETDEQRLFDNPIQFRVMDHDTYSANDAIGRVFYDANLLVSKIRCSKDNGNSMEFTNWLPIYDSVYGVRGEIQIFISLKLLPTNDHGYVRILSGRLYTQYIIYI</sequence>
<evidence type="ECO:0000313" key="2">
    <source>
        <dbReference type="Proteomes" id="UP000050640"/>
    </source>
</evidence>
<dbReference type="GO" id="GO:0005886">
    <property type="term" value="C:plasma membrane"/>
    <property type="evidence" value="ECO:0007669"/>
    <property type="project" value="TreeGrafter"/>
</dbReference>
<protein>
    <submittedName>
        <fullName evidence="3">C2 domain-containing protein</fullName>
    </submittedName>
</protein>
<dbReference type="CDD" id="cd08688">
    <property type="entry name" value="C2_KIAA0528-like"/>
    <property type="match status" value="1"/>
</dbReference>
<name>A0A0R3S643_9BILA</name>
<organism evidence="2 3">
    <name type="scientific">Elaeophora elaphi</name>
    <dbReference type="NCBI Taxonomy" id="1147741"/>
    <lineage>
        <taxon>Eukaryota</taxon>
        <taxon>Metazoa</taxon>
        <taxon>Ecdysozoa</taxon>
        <taxon>Nematoda</taxon>
        <taxon>Chromadorea</taxon>
        <taxon>Rhabditida</taxon>
        <taxon>Spirurina</taxon>
        <taxon>Spiruromorpha</taxon>
        <taxon>Filarioidea</taxon>
        <taxon>Onchocercidae</taxon>
        <taxon>Elaeophora</taxon>
    </lineage>
</organism>
<evidence type="ECO:0000313" key="3">
    <source>
        <dbReference type="WBParaSite" id="EEL_0001026501-mRNA-1"/>
    </source>
</evidence>
<dbReference type="PANTHER" id="PTHR37412">
    <property type="entry name" value="C2 DOMAIN-CONTAINING PROTEIN 5"/>
    <property type="match status" value="1"/>
</dbReference>
<dbReference type="GO" id="GO:0010828">
    <property type="term" value="P:positive regulation of D-glucose transmembrane transport"/>
    <property type="evidence" value="ECO:0007669"/>
    <property type="project" value="TreeGrafter"/>
</dbReference>
<dbReference type="PANTHER" id="PTHR37412:SF2">
    <property type="entry name" value="C2 DOMAIN-CONTAINING PROTEIN 5"/>
    <property type="match status" value="1"/>
</dbReference>
<reference evidence="3" key="1">
    <citation type="submission" date="2017-02" db="UniProtKB">
        <authorList>
            <consortium name="WormBaseParasite"/>
        </authorList>
    </citation>
    <scope>IDENTIFICATION</scope>
</reference>
<dbReference type="Proteomes" id="UP000050640">
    <property type="component" value="Unplaced"/>
</dbReference>
<dbReference type="GO" id="GO:0031340">
    <property type="term" value="P:positive regulation of vesicle fusion"/>
    <property type="evidence" value="ECO:0007669"/>
    <property type="project" value="TreeGrafter"/>
</dbReference>
<dbReference type="GO" id="GO:0072659">
    <property type="term" value="P:protein localization to plasma membrane"/>
    <property type="evidence" value="ECO:0007669"/>
    <property type="project" value="TreeGrafter"/>
</dbReference>
<dbReference type="InterPro" id="IPR035892">
    <property type="entry name" value="C2_domain_sf"/>
</dbReference>
<dbReference type="GO" id="GO:0005509">
    <property type="term" value="F:calcium ion binding"/>
    <property type="evidence" value="ECO:0007669"/>
    <property type="project" value="TreeGrafter"/>
</dbReference>
<dbReference type="PROSITE" id="PS50004">
    <property type="entry name" value="C2"/>
    <property type="match status" value="1"/>
</dbReference>
<dbReference type="SUPFAM" id="SSF49562">
    <property type="entry name" value="C2 domain (Calcium/lipid-binding domain, CaLB)"/>
    <property type="match status" value="1"/>
</dbReference>
<dbReference type="GO" id="GO:0005544">
    <property type="term" value="F:calcium-dependent phospholipid binding"/>
    <property type="evidence" value="ECO:0007669"/>
    <property type="project" value="InterPro"/>
</dbReference>
<dbReference type="STRING" id="1147741.A0A0R3S643"/>
<evidence type="ECO:0000259" key="1">
    <source>
        <dbReference type="PROSITE" id="PS50004"/>
    </source>
</evidence>
<dbReference type="WBParaSite" id="EEL_0001026501-mRNA-1">
    <property type="protein sequence ID" value="EEL_0001026501-mRNA-1"/>
    <property type="gene ID" value="EEL_0001026501"/>
</dbReference>
<dbReference type="SMART" id="SM00239">
    <property type="entry name" value="C2"/>
    <property type="match status" value="1"/>
</dbReference>
<dbReference type="GO" id="GO:0065002">
    <property type="term" value="P:intracellular protein transmembrane transport"/>
    <property type="evidence" value="ECO:0007669"/>
    <property type="project" value="TreeGrafter"/>
</dbReference>